<dbReference type="GO" id="GO:0004844">
    <property type="term" value="F:uracil DNA N-glycosylase activity"/>
    <property type="evidence" value="ECO:0007669"/>
    <property type="project" value="InterPro"/>
</dbReference>
<dbReference type="InterPro" id="IPR036895">
    <property type="entry name" value="Uracil-DNA_glycosylase-like_sf"/>
</dbReference>
<dbReference type="Proteomes" id="UP001156215">
    <property type="component" value="Chromosome"/>
</dbReference>
<accession>A0A9E9LYG9</accession>
<sequence length="259" mass="28706">MTLPAFITDSCARAHPSWHPVLEKGIRAVAQADSSYLAGLEKDTFLPTKNRLFAAFSQPMDAVRYVLVGEGPYPREESASGYCFMDGAVRDIWSDKGFSKPVNRATSLRNFLKMLLVAENTLQPGNTSGEAMAAVARAVSSPDSPYIRQLDELQQAMLDQGFLLLNATLVFRKHIAPARESRAWLPFLQTVMDALADNAAASEKPLPVLVLWGKIAEKLTEIESVSRFPQVASEHPYNLSFIRNTDMQHLFGSMGLFRK</sequence>
<proteinExistence type="predicted"/>
<dbReference type="EMBL" id="CP098242">
    <property type="protein sequence ID" value="WAW09802.1"/>
    <property type="molecule type" value="Genomic_DNA"/>
</dbReference>
<dbReference type="PANTHER" id="PTHR11264:SF8">
    <property type="entry name" value="URACIL-DNA GLYCOSYLASE-LIKE DOMAIN-CONTAINING PROTEIN"/>
    <property type="match status" value="1"/>
</dbReference>
<dbReference type="RefSeq" id="WP_269308806.1">
    <property type="nucleotide sequence ID" value="NZ_CP098242.1"/>
</dbReference>
<dbReference type="SUPFAM" id="SSF52141">
    <property type="entry name" value="Uracil-DNA glycosylase-like"/>
    <property type="match status" value="1"/>
</dbReference>
<reference evidence="1" key="1">
    <citation type="journal article" date="2022" name="Front. Microbiol.">
        <title>New perspectives on an old grouping: The genomic and phenotypic variability of Oxalobacter formigenes and the implications for calcium oxalate stone prevention.</title>
        <authorList>
            <person name="Chmiel J.A."/>
            <person name="Carr C."/>
            <person name="Stuivenberg G.A."/>
            <person name="Venema R."/>
            <person name="Chanyi R.M."/>
            <person name="Al K.F."/>
            <person name="Giguere D."/>
            <person name="Say H."/>
            <person name="Akouris P.P."/>
            <person name="Dominguez Romero S.A."/>
            <person name="Kwong A."/>
            <person name="Tai V."/>
            <person name="Koval S.F."/>
            <person name="Razvi H."/>
            <person name="Bjazevic J."/>
            <person name="Burton J.P."/>
        </authorList>
    </citation>
    <scope>NUCLEOTIDE SEQUENCE</scope>
    <source>
        <strain evidence="1">WoOx3</strain>
    </source>
</reference>
<organism evidence="1 2">
    <name type="scientific">Oxalobacter vibrioformis</name>
    <dbReference type="NCBI Taxonomy" id="933080"/>
    <lineage>
        <taxon>Bacteria</taxon>
        <taxon>Pseudomonadati</taxon>
        <taxon>Pseudomonadota</taxon>
        <taxon>Betaproteobacteria</taxon>
        <taxon>Burkholderiales</taxon>
        <taxon>Oxalobacteraceae</taxon>
        <taxon>Oxalobacter</taxon>
    </lineage>
</organism>
<protein>
    <submittedName>
        <fullName evidence="1">Uracil-DNA glycosylase</fullName>
    </submittedName>
</protein>
<dbReference type="GO" id="GO:0097510">
    <property type="term" value="P:base-excision repair, AP site formation via deaminated base removal"/>
    <property type="evidence" value="ECO:0007669"/>
    <property type="project" value="TreeGrafter"/>
</dbReference>
<dbReference type="Gene3D" id="3.40.470.10">
    <property type="entry name" value="Uracil-DNA glycosylase-like domain"/>
    <property type="match status" value="1"/>
</dbReference>
<evidence type="ECO:0000313" key="1">
    <source>
        <dbReference type="EMBL" id="WAW09802.1"/>
    </source>
</evidence>
<name>A0A9E9LYG9_9BURK</name>
<gene>
    <name evidence="1" type="ORF">NB640_11340</name>
</gene>
<dbReference type="InterPro" id="IPR002043">
    <property type="entry name" value="UDG_fam1"/>
</dbReference>
<keyword evidence="2" id="KW-1185">Reference proteome</keyword>
<dbReference type="AlphaFoldDB" id="A0A9E9LYG9"/>
<dbReference type="KEGG" id="ovb:NB640_11340"/>
<dbReference type="PANTHER" id="PTHR11264">
    <property type="entry name" value="URACIL-DNA GLYCOSYLASE"/>
    <property type="match status" value="1"/>
</dbReference>
<evidence type="ECO:0000313" key="2">
    <source>
        <dbReference type="Proteomes" id="UP001156215"/>
    </source>
</evidence>